<keyword evidence="5 6" id="KW-0694">RNA-binding</keyword>
<dbReference type="PROSITE" id="PS51689">
    <property type="entry name" value="SAM_RNA_A_N6_MT"/>
    <property type="match status" value="1"/>
</dbReference>
<keyword evidence="1 6" id="KW-0698">rRNA processing</keyword>
<evidence type="ECO:0000256" key="5">
    <source>
        <dbReference type="ARBA" id="ARBA00022884"/>
    </source>
</evidence>
<dbReference type="CDD" id="cd02440">
    <property type="entry name" value="AdoMet_MTases"/>
    <property type="match status" value="1"/>
</dbReference>
<dbReference type="SMART" id="SM00650">
    <property type="entry name" value="rADc"/>
    <property type="match status" value="1"/>
</dbReference>
<dbReference type="STRING" id="768679.TTX_1615"/>
<protein>
    <recommendedName>
        <fullName evidence="6">Probable ribosomal RNA small subunit methyltransferase A</fullName>
        <ecNumber evidence="6">2.1.1.-</ecNumber>
    </recommendedName>
    <alternativeName>
        <fullName evidence="6">16S rRNA dimethyladenosine transferase</fullName>
    </alternativeName>
    <alternativeName>
        <fullName evidence="6">16S rRNA dimethylase</fullName>
    </alternativeName>
    <alternativeName>
        <fullName evidence="6">S-adenosylmethionine-6-N',N'-adenosyl(rRNA) dimethyltransferase</fullName>
    </alternativeName>
</protein>
<evidence type="ECO:0000313" key="10">
    <source>
        <dbReference type="Proteomes" id="UP000002654"/>
    </source>
</evidence>
<proteinExistence type="inferred from homology"/>
<dbReference type="PANTHER" id="PTHR11727:SF7">
    <property type="entry name" value="DIMETHYLADENOSINE TRANSFERASE-RELATED"/>
    <property type="match status" value="1"/>
</dbReference>
<dbReference type="Proteomes" id="UP000002654">
    <property type="component" value="Chromosome"/>
</dbReference>
<gene>
    <name evidence="6" type="primary">rsmA</name>
    <name evidence="6 9" type="synonym">ksgA</name>
    <name evidence="9" type="ordered locus">TTX_1615</name>
</gene>
<keyword evidence="4 6" id="KW-0949">S-adenosyl-L-methionine</keyword>
<dbReference type="Pfam" id="PF00398">
    <property type="entry name" value="RrnaAD"/>
    <property type="match status" value="1"/>
</dbReference>
<feature type="binding site" evidence="6 7">
    <location>
        <position position="13"/>
    </location>
    <ligand>
        <name>S-adenosyl-L-methionine</name>
        <dbReference type="ChEBI" id="CHEBI:59789"/>
    </ligand>
</feature>
<dbReference type="InterPro" id="IPR020598">
    <property type="entry name" value="rRNA_Ade_methylase_Trfase_N"/>
</dbReference>
<evidence type="ECO:0000256" key="6">
    <source>
        <dbReference type="HAMAP-Rule" id="MF_00607"/>
    </source>
</evidence>
<keyword evidence="3 6" id="KW-0808">Transferase</keyword>
<dbReference type="InterPro" id="IPR029063">
    <property type="entry name" value="SAM-dependent_MTases_sf"/>
</dbReference>
<dbReference type="NCBIfam" id="TIGR00755">
    <property type="entry name" value="ksgA"/>
    <property type="match status" value="1"/>
</dbReference>
<dbReference type="PANTHER" id="PTHR11727">
    <property type="entry name" value="DIMETHYLADENOSINE TRANSFERASE"/>
    <property type="match status" value="1"/>
</dbReference>
<comment type="subcellular location">
    <subcellularLocation>
        <location evidence="6">Cytoplasm</location>
    </subcellularLocation>
</comment>
<dbReference type="PATRIC" id="fig|768679.9.peg.1637"/>
<feature type="binding site" evidence="6 7">
    <location>
        <position position="57"/>
    </location>
    <ligand>
        <name>S-adenosyl-L-methionine</name>
        <dbReference type="ChEBI" id="CHEBI:59789"/>
    </ligand>
</feature>
<name>G4RKZ4_THETK</name>
<dbReference type="Gene3D" id="3.40.50.150">
    <property type="entry name" value="Vaccinia Virus protein VP39"/>
    <property type="match status" value="1"/>
</dbReference>
<feature type="binding site" evidence="6 7">
    <location>
        <position position="95"/>
    </location>
    <ligand>
        <name>S-adenosyl-L-methionine</name>
        <dbReference type="ChEBI" id="CHEBI:59789"/>
    </ligand>
</feature>
<dbReference type="InterPro" id="IPR001737">
    <property type="entry name" value="KsgA/Erm"/>
</dbReference>
<feature type="binding site" evidence="6 7">
    <location>
        <position position="11"/>
    </location>
    <ligand>
        <name>S-adenosyl-L-methionine</name>
        <dbReference type="ChEBI" id="CHEBI:59789"/>
    </ligand>
</feature>
<dbReference type="GO" id="GO:0005737">
    <property type="term" value="C:cytoplasm"/>
    <property type="evidence" value="ECO:0007669"/>
    <property type="project" value="UniProtKB-SubCell"/>
</dbReference>
<dbReference type="HOGENOM" id="CLU_041220_0_2_2"/>
<evidence type="ECO:0000256" key="7">
    <source>
        <dbReference type="PROSITE-ProRule" id="PRU01026"/>
    </source>
</evidence>
<dbReference type="SUPFAM" id="SSF53335">
    <property type="entry name" value="S-adenosyl-L-methionine-dependent methyltransferases"/>
    <property type="match status" value="1"/>
</dbReference>
<reference evidence="9 10" key="1">
    <citation type="journal article" date="2011" name="PLoS ONE">
        <title>The complete genome sequence of Thermoproteus tenax: a physiologically versatile member of the Crenarchaeota.</title>
        <authorList>
            <person name="Siebers B."/>
            <person name="Zaparty M."/>
            <person name="Raddatz G."/>
            <person name="Tjaden B."/>
            <person name="Albers S.V."/>
            <person name="Bell S.D."/>
            <person name="Blombach F."/>
            <person name="Kletzin A."/>
            <person name="Kyrpides N."/>
            <person name="Lanz C."/>
            <person name="Plagens A."/>
            <person name="Rampp M."/>
            <person name="Rosinus A."/>
            <person name="von Jan M."/>
            <person name="Makarova K.S."/>
            <person name="Klenk H.P."/>
            <person name="Schuster S.C."/>
            <person name="Hensel R."/>
        </authorList>
    </citation>
    <scope>NUCLEOTIDE SEQUENCE [LARGE SCALE GENOMIC DNA]</scope>
    <source>
        <strain evidence="10">ATCC 35583 / DSM 2078 / JCM 9277 / NBRC 100435 / Kra 1</strain>
    </source>
</reference>
<feature type="binding site" evidence="6 7">
    <location>
        <position position="80"/>
    </location>
    <ligand>
        <name>S-adenosyl-L-methionine</name>
        <dbReference type="ChEBI" id="CHEBI:59789"/>
    </ligand>
</feature>
<evidence type="ECO:0000313" key="9">
    <source>
        <dbReference type="EMBL" id="CCC82239.1"/>
    </source>
</evidence>
<keyword evidence="10" id="KW-1185">Reference proteome</keyword>
<dbReference type="HAMAP" id="MF_00607">
    <property type="entry name" value="16SrRNA_methyltr_A"/>
    <property type="match status" value="1"/>
</dbReference>
<dbReference type="InterPro" id="IPR020596">
    <property type="entry name" value="rRNA_Ade_Mease_Trfase_CS"/>
</dbReference>
<dbReference type="InterPro" id="IPR011530">
    <property type="entry name" value="rRNA_adenine_dimethylase"/>
</dbReference>
<dbReference type="GO" id="GO:0003723">
    <property type="term" value="F:RNA binding"/>
    <property type="evidence" value="ECO:0007669"/>
    <property type="project" value="UniProtKB-UniRule"/>
</dbReference>
<dbReference type="eggNOG" id="arCOG04131">
    <property type="taxonomic scope" value="Archaea"/>
</dbReference>
<evidence type="ECO:0000256" key="2">
    <source>
        <dbReference type="ARBA" id="ARBA00022603"/>
    </source>
</evidence>
<dbReference type="PaxDb" id="768679-TTX_1615"/>
<evidence type="ECO:0000256" key="4">
    <source>
        <dbReference type="ARBA" id="ARBA00022691"/>
    </source>
</evidence>
<dbReference type="GO" id="GO:0000179">
    <property type="term" value="F:rRNA (adenine-N6,N6-)-dimethyltransferase activity"/>
    <property type="evidence" value="ECO:0007669"/>
    <property type="project" value="UniProtKB-UniRule"/>
</dbReference>
<dbReference type="PROSITE" id="PS01131">
    <property type="entry name" value="RRNA_A_DIMETH"/>
    <property type="match status" value="1"/>
</dbReference>
<dbReference type="EC" id="2.1.1.-" evidence="6"/>
<feature type="domain" description="Ribosomal RNA adenine methylase transferase N-terminal" evidence="8">
    <location>
        <begin position="18"/>
        <end position="177"/>
    </location>
</feature>
<comment type="similarity">
    <text evidence="6">Belongs to the class I-like SAM-binding methyltransferase superfamily. rRNA adenine N(6)-methyltransferase family. RsmA subfamily.</text>
</comment>
<comment type="function">
    <text evidence="6">Specifically dimethylates two adjacent adenosines in the loop of a conserved hairpin near the 3'-end of 16S rRNA in the 30S particle. May play a critical role in biogenesis of 30S subunits.</text>
</comment>
<feature type="binding site" evidence="6 7">
    <location>
        <position position="36"/>
    </location>
    <ligand>
        <name>S-adenosyl-L-methionine</name>
        <dbReference type="ChEBI" id="CHEBI:59789"/>
    </ligand>
</feature>
<organism evidence="9 10">
    <name type="scientific">Thermoproteus tenax (strain ATCC 35583 / DSM 2078 / JCM 9277 / NBRC 100435 / Kra 1)</name>
    <dbReference type="NCBI Taxonomy" id="768679"/>
    <lineage>
        <taxon>Archaea</taxon>
        <taxon>Thermoproteota</taxon>
        <taxon>Thermoprotei</taxon>
        <taxon>Thermoproteales</taxon>
        <taxon>Thermoproteaceae</taxon>
        <taxon>Thermoproteus</taxon>
    </lineage>
</organism>
<dbReference type="EMBL" id="FN869859">
    <property type="protein sequence ID" value="CCC82239.1"/>
    <property type="molecule type" value="Genomic_DNA"/>
</dbReference>
<sequence>MCMRRRRLGQHFLRDPAIAEYIAGLVPQGSVVLEVGPGTGTLTLALAKRASKVIAIEIDRALAAYLSARVPPNVEVLIGDALAIDWPKADFFASNIPYSISSPLLLKLSSVHLPAVVMLQREVAERISAPPGSDAYGRLTLAVRCNYDVEVLRVVPPWVFSPPPRVYSAIVRLTPHTPCVDDFKSFEKFTSMLFSQRRKIARKVCDKAPRGKRVYELSLEEVVDLFRQCRY</sequence>
<accession>G4RKZ4</accession>
<evidence type="ECO:0000256" key="3">
    <source>
        <dbReference type="ARBA" id="ARBA00022679"/>
    </source>
</evidence>
<keyword evidence="6" id="KW-0963">Cytoplasm</keyword>
<dbReference type="AlphaFoldDB" id="G4RKZ4"/>
<evidence type="ECO:0000256" key="1">
    <source>
        <dbReference type="ARBA" id="ARBA00022552"/>
    </source>
</evidence>
<evidence type="ECO:0000259" key="8">
    <source>
        <dbReference type="SMART" id="SM00650"/>
    </source>
</evidence>
<keyword evidence="2 6" id="KW-0489">Methyltransferase</keyword>
<dbReference type="KEGG" id="ttn:TTX_1615"/>